<dbReference type="EMBL" id="MU266465">
    <property type="protein sequence ID" value="KAH7923024.1"/>
    <property type="molecule type" value="Genomic_DNA"/>
</dbReference>
<comment type="caution">
    <text evidence="1">The sequence shown here is derived from an EMBL/GenBank/DDBJ whole genome shotgun (WGS) entry which is preliminary data.</text>
</comment>
<evidence type="ECO:0000313" key="2">
    <source>
        <dbReference type="Proteomes" id="UP000790709"/>
    </source>
</evidence>
<dbReference type="Proteomes" id="UP000790709">
    <property type="component" value="Unassembled WGS sequence"/>
</dbReference>
<accession>A0ACB8BBM8</accession>
<name>A0ACB8BBM8_9AGAM</name>
<protein>
    <submittedName>
        <fullName evidence="1">Uncharacterized protein</fullName>
    </submittedName>
</protein>
<proteinExistence type="predicted"/>
<sequence>MAAQQVRFNSELSFLPSPDRSGHDNREGSRDAAFIPISTTSSRRASSIHTSDEEARFRFWETFTREAADHTADLVEKYKSDMDIVLIFSALFSAVGTSFIIAMQPNLSADPNDTTNALLKLLVNTIDNNTFSGQTLYPPVWAGPGSVDIWIQTLAYASLSASLLTALGAVLGKQWLGHFNRLGRGAVDARARLRQQKLEGFRKWRCGVVLEALPVLLQISLLLFGIAL</sequence>
<keyword evidence="2" id="KW-1185">Reference proteome</keyword>
<organism evidence="1 2">
    <name type="scientific">Leucogyrophana mollusca</name>
    <dbReference type="NCBI Taxonomy" id="85980"/>
    <lineage>
        <taxon>Eukaryota</taxon>
        <taxon>Fungi</taxon>
        <taxon>Dikarya</taxon>
        <taxon>Basidiomycota</taxon>
        <taxon>Agaricomycotina</taxon>
        <taxon>Agaricomycetes</taxon>
        <taxon>Agaricomycetidae</taxon>
        <taxon>Boletales</taxon>
        <taxon>Boletales incertae sedis</taxon>
        <taxon>Leucogyrophana</taxon>
    </lineage>
</organism>
<feature type="non-terminal residue" evidence="1">
    <location>
        <position position="228"/>
    </location>
</feature>
<reference evidence="1" key="1">
    <citation type="journal article" date="2021" name="New Phytol.">
        <title>Evolutionary innovations through gain and loss of genes in the ectomycorrhizal Boletales.</title>
        <authorList>
            <person name="Wu G."/>
            <person name="Miyauchi S."/>
            <person name="Morin E."/>
            <person name="Kuo A."/>
            <person name="Drula E."/>
            <person name="Varga T."/>
            <person name="Kohler A."/>
            <person name="Feng B."/>
            <person name="Cao Y."/>
            <person name="Lipzen A."/>
            <person name="Daum C."/>
            <person name="Hundley H."/>
            <person name="Pangilinan J."/>
            <person name="Johnson J."/>
            <person name="Barry K."/>
            <person name="LaButti K."/>
            <person name="Ng V."/>
            <person name="Ahrendt S."/>
            <person name="Min B."/>
            <person name="Choi I.G."/>
            <person name="Park H."/>
            <person name="Plett J.M."/>
            <person name="Magnuson J."/>
            <person name="Spatafora J.W."/>
            <person name="Nagy L.G."/>
            <person name="Henrissat B."/>
            <person name="Grigoriev I.V."/>
            <person name="Yang Z.L."/>
            <person name="Xu J."/>
            <person name="Martin F.M."/>
        </authorList>
    </citation>
    <scope>NUCLEOTIDE SEQUENCE</scope>
    <source>
        <strain evidence="1">KUC20120723A-06</strain>
    </source>
</reference>
<evidence type="ECO:0000313" key="1">
    <source>
        <dbReference type="EMBL" id="KAH7923024.1"/>
    </source>
</evidence>
<gene>
    <name evidence="1" type="ORF">BV22DRAFT_1171308</name>
</gene>